<gene>
    <name evidence="4" type="ORF">PYX00_000537</name>
</gene>
<proteinExistence type="predicted"/>
<dbReference type="InterPro" id="IPR001005">
    <property type="entry name" value="SANT/Myb"/>
</dbReference>
<dbReference type="PANTHER" id="PTHR22929">
    <property type="entry name" value="RNA POLYMERASE III TRANSCRIPTION INITIATION FACTOR B"/>
    <property type="match status" value="1"/>
</dbReference>
<dbReference type="SMART" id="SM00717">
    <property type="entry name" value="SANT"/>
    <property type="match status" value="1"/>
</dbReference>
<evidence type="ECO:0000256" key="1">
    <source>
        <dbReference type="ARBA" id="ARBA00004123"/>
    </source>
</evidence>
<comment type="caution">
    <text evidence="4">The sequence shown here is derived from an EMBL/GenBank/DDBJ whole genome shotgun (WGS) entry which is preliminary data.</text>
</comment>
<sequence length="816" mass="91805">MASRRSRLKAVANLPIRRKPLSVQQEVENSNAQEEPTAENNTEAAEKEQETKECDENSAVTSEIADTASSGDTSVIAQSEPDKTNTEEVSAENNAQKIVKPTPGVRFGRRVKPSVSLAVLKDRTSKVENKQEATIEEQTVKENLNLNENAEDCVNKSSSKSDDLISSDSDLSKTGSTNVEESASLSNGLNDESADKSEASLTPVPTVTCDTADKLESQIVITLPVIGPKQDTAINGLNSGSKTVSDVIHRQRSEVLSQRNLSENSQLVSQVPHLQLSTTGVKKVSSGGVKQKKPKFNDFARKVADARREFQRKYEKIPPDRNSLRMIDLIFYNPSTNPMESKAKLEKRENHINEQELLNERVDDPDAVDKASDFNSDDLRGDEYGKMPVPQVKIGLNGEIILDEKSLVIETTGAKKGREDLQNSVPVFEDRGSKTCYYKRKTQKSRDWSDTETKRFYKALNTIGTDFSLMQKYFPVRTRLELKNKFKREEKLNRSLVDRALNNPSEFDITQFEKYLDREKQIEEEESEKRLQQRKMKVKKVEIRPRTKSSVLGKEVTETNGEEVVDLEAPSDAEKLAMKMKEKFKKANEINILSERYALREERVEQQAVVLAEVPDDGNNATSKLFTDVYINEITDTSKIRYALEEINNVEKDNLEPTEDNLERQEKSGDLIDDFYQAVVNLSASLKSRPCKTGKSKADRRRQVKPSVPKGEKRKASSQQQRKTVKKQKDCPYMNTLDIETYDSKCESDTSSNESNDNSFTSTQTISGQDFIKLLTANAQNMKESKIQLQITDDCSSGKNVEIILDSVPSITLSEI</sequence>
<feature type="compositionally biased region" description="Polar residues" evidence="2">
    <location>
        <begin position="67"/>
        <end position="77"/>
    </location>
</feature>
<organism evidence="4">
    <name type="scientific">Menopon gallinae</name>
    <name type="common">poultry shaft louse</name>
    <dbReference type="NCBI Taxonomy" id="328185"/>
    <lineage>
        <taxon>Eukaryota</taxon>
        <taxon>Metazoa</taxon>
        <taxon>Ecdysozoa</taxon>
        <taxon>Arthropoda</taxon>
        <taxon>Hexapoda</taxon>
        <taxon>Insecta</taxon>
        <taxon>Pterygota</taxon>
        <taxon>Neoptera</taxon>
        <taxon>Paraneoptera</taxon>
        <taxon>Psocodea</taxon>
        <taxon>Troctomorpha</taxon>
        <taxon>Phthiraptera</taxon>
        <taxon>Amblycera</taxon>
        <taxon>Menoponidae</taxon>
        <taxon>Menopon</taxon>
    </lineage>
</organism>
<feature type="compositionally biased region" description="Polar residues" evidence="2">
    <location>
        <begin position="174"/>
        <end position="190"/>
    </location>
</feature>
<evidence type="ECO:0000259" key="3">
    <source>
        <dbReference type="SMART" id="SM00717"/>
    </source>
</evidence>
<feature type="compositionally biased region" description="Low complexity" evidence="2">
    <location>
        <begin position="31"/>
        <end position="43"/>
    </location>
</feature>
<feature type="compositionally biased region" description="Polar residues" evidence="2">
    <location>
        <begin position="87"/>
        <end position="96"/>
    </location>
</feature>
<feature type="compositionally biased region" description="Basic and acidic residues" evidence="2">
    <location>
        <begin position="44"/>
        <end position="55"/>
    </location>
</feature>
<feature type="compositionally biased region" description="Basic and acidic residues" evidence="2">
    <location>
        <begin position="123"/>
        <end position="133"/>
    </location>
</feature>
<dbReference type="CDD" id="cd00167">
    <property type="entry name" value="SANT"/>
    <property type="match status" value="1"/>
</dbReference>
<dbReference type="GO" id="GO:0001156">
    <property type="term" value="F:TFIIIC-class transcription factor complex binding"/>
    <property type="evidence" value="ECO:0007669"/>
    <property type="project" value="TreeGrafter"/>
</dbReference>
<name>A0AAW2I8Z2_9NEOP</name>
<feature type="domain" description="Myb-like" evidence="3">
    <location>
        <begin position="444"/>
        <end position="492"/>
    </location>
</feature>
<dbReference type="InterPro" id="IPR009057">
    <property type="entry name" value="Homeodomain-like_sf"/>
</dbReference>
<dbReference type="Pfam" id="PF15963">
    <property type="entry name" value="Myb_DNA-bind_7"/>
    <property type="match status" value="1"/>
</dbReference>
<protein>
    <recommendedName>
        <fullName evidence="3">Myb-like domain-containing protein</fullName>
    </recommendedName>
</protein>
<dbReference type="SUPFAM" id="SSF46689">
    <property type="entry name" value="Homeodomain-like"/>
    <property type="match status" value="1"/>
</dbReference>
<feature type="region of interest" description="Disordered" evidence="2">
    <location>
        <begin position="1"/>
        <end position="108"/>
    </location>
</feature>
<feature type="region of interest" description="Disordered" evidence="2">
    <location>
        <begin position="689"/>
        <end position="730"/>
    </location>
</feature>
<comment type="subcellular location">
    <subcellularLocation>
        <location evidence="1">Nucleus</location>
    </subcellularLocation>
</comment>
<dbReference type="GO" id="GO:0005634">
    <property type="term" value="C:nucleus"/>
    <property type="evidence" value="ECO:0007669"/>
    <property type="project" value="UniProtKB-SubCell"/>
</dbReference>
<dbReference type="Gene3D" id="1.10.10.60">
    <property type="entry name" value="Homeodomain-like"/>
    <property type="match status" value="1"/>
</dbReference>
<evidence type="ECO:0000256" key="2">
    <source>
        <dbReference type="SAM" id="MobiDB-lite"/>
    </source>
</evidence>
<dbReference type="AlphaFoldDB" id="A0AAW2I8Z2"/>
<accession>A0AAW2I8Z2</accession>
<feature type="compositionally biased region" description="Basic residues" evidence="2">
    <location>
        <begin position="689"/>
        <end position="704"/>
    </location>
</feature>
<evidence type="ECO:0000313" key="4">
    <source>
        <dbReference type="EMBL" id="KAL0278847.1"/>
    </source>
</evidence>
<dbReference type="EMBL" id="JARGDH010000001">
    <property type="protein sequence ID" value="KAL0278847.1"/>
    <property type="molecule type" value="Genomic_DNA"/>
</dbReference>
<dbReference type="InterPro" id="IPR039467">
    <property type="entry name" value="TFIIIB_B''_Myb"/>
</dbReference>
<dbReference type="GO" id="GO:0070898">
    <property type="term" value="P:RNA polymerase III preinitiation complex assembly"/>
    <property type="evidence" value="ECO:0007669"/>
    <property type="project" value="TreeGrafter"/>
</dbReference>
<feature type="region of interest" description="Disordered" evidence="2">
    <location>
        <begin position="123"/>
        <end position="203"/>
    </location>
</feature>
<reference evidence="4" key="1">
    <citation type="journal article" date="2024" name="Gigascience">
        <title>Chromosome-level genome of the poultry shaft louse Menopon gallinae provides insight into the host-switching and adaptive evolution of parasitic lice.</title>
        <authorList>
            <person name="Xu Y."/>
            <person name="Ma L."/>
            <person name="Liu S."/>
            <person name="Liang Y."/>
            <person name="Liu Q."/>
            <person name="He Z."/>
            <person name="Tian L."/>
            <person name="Duan Y."/>
            <person name="Cai W."/>
            <person name="Li H."/>
            <person name="Song F."/>
        </authorList>
    </citation>
    <scope>NUCLEOTIDE SEQUENCE</scope>
    <source>
        <strain evidence="4">Cailab_2023a</strain>
    </source>
</reference>
<dbReference type="GO" id="GO:0000126">
    <property type="term" value="C:transcription factor TFIIIB complex"/>
    <property type="evidence" value="ECO:0007669"/>
    <property type="project" value="TreeGrafter"/>
</dbReference>
<feature type="compositionally biased region" description="Low complexity" evidence="2">
    <location>
        <begin position="164"/>
        <end position="173"/>
    </location>
</feature>
<dbReference type="PANTHER" id="PTHR22929:SF0">
    <property type="entry name" value="TRANSCRIPTION FACTOR TFIIIB COMPONENT B'' HOMOLOG"/>
    <property type="match status" value="1"/>
</dbReference>